<dbReference type="EMBL" id="SOZD01000002">
    <property type="protein sequence ID" value="TFF24863.1"/>
    <property type="molecule type" value="Genomic_DNA"/>
</dbReference>
<dbReference type="GO" id="GO:0022904">
    <property type="term" value="P:respiratory electron transport chain"/>
    <property type="evidence" value="ECO:0007669"/>
    <property type="project" value="TreeGrafter"/>
</dbReference>
<comment type="similarity">
    <text evidence="2">Belongs to the FAD-binding oxidoreductase/transferase type 4 family.</text>
</comment>
<reference evidence="6 7" key="1">
    <citation type="submission" date="2019-03" db="EMBL/GenBank/DDBJ databases">
        <title>Jiella endophytica sp. nov., a novel endophytic bacterium isolated from root of Ficus microcarpa Linn. f.</title>
        <authorList>
            <person name="Tuo L."/>
        </authorList>
    </citation>
    <scope>NUCLEOTIDE SEQUENCE [LARGE SCALE GENOMIC DNA]</scope>
    <source>
        <strain evidence="6 7">CBS5Q-3</strain>
    </source>
</reference>
<dbReference type="PANTHER" id="PTHR43716:SF2">
    <property type="entry name" value="BLL6224 PROTEIN"/>
    <property type="match status" value="1"/>
</dbReference>
<dbReference type="InterPro" id="IPR016166">
    <property type="entry name" value="FAD-bd_PCMH"/>
</dbReference>
<protein>
    <submittedName>
        <fullName evidence="6">FAD-binding oxidoreductase</fullName>
    </submittedName>
</protein>
<dbReference type="InterPro" id="IPR016167">
    <property type="entry name" value="FAD-bd_PCMH_sub1"/>
</dbReference>
<organism evidence="6 7">
    <name type="scientific">Jiella endophytica</name>
    <dbReference type="NCBI Taxonomy" id="2558362"/>
    <lineage>
        <taxon>Bacteria</taxon>
        <taxon>Pseudomonadati</taxon>
        <taxon>Pseudomonadota</taxon>
        <taxon>Alphaproteobacteria</taxon>
        <taxon>Hyphomicrobiales</taxon>
        <taxon>Aurantimonadaceae</taxon>
        <taxon>Jiella</taxon>
    </lineage>
</organism>
<evidence type="ECO:0000256" key="1">
    <source>
        <dbReference type="ARBA" id="ARBA00001974"/>
    </source>
</evidence>
<keyword evidence="4" id="KW-0274">FAD</keyword>
<evidence type="ECO:0000259" key="5">
    <source>
        <dbReference type="PROSITE" id="PS51387"/>
    </source>
</evidence>
<dbReference type="Gene3D" id="3.30.465.10">
    <property type="match status" value="1"/>
</dbReference>
<dbReference type="InterPro" id="IPR006094">
    <property type="entry name" value="Oxid_FAD_bind_N"/>
</dbReference>
<evidence type="ECO:0000256" key="2">
    <source>
        <dbReference type="ARBA" id="ARBA00008000"/>
    </source>
</evidence>
<dbReference type="GO" id="GO:0071949">
    <property type="term" value="F:FAD binding"/>
    <property type="evidence" value="ECO:0007669"/>
    <property type="project" value="InterPro"/>
</dbReference>
<dbReference type="PANTHER" id="PTHR43716">
    <property type="entry name" value="D-2-HYDROXYGLUTARATE DEHYDROGENASE, MITOCHONDRIAL"/>
    <property type="match status" value="1"/>
</dbReference>
<dbReference type="GO" id="GO:0003824">
    <property type="term" value="F:catalytic activity"/>
    <property type="evidence" value="ECO:0007669"/>
    <property type="project" value="InterPro"/>
</dbReference>
<accession>A0A4Y8RMI6</accession>
<comment type="cofactor">
    <cofactor evidence="1">
        <name>FAD</name>
        <dbReference type="ChEBI" id="CHEBI:57692"/>
    </cofactor>
</comment>
<dbReference type="PROSITE" id="PS51387">
    <property type="entry name" value="FAD_PCMH"/>
    <property type="match status" value="1"/>
</dbReference>
<dbReference type="Pfam" id="PF02913">
    <property type="entry name" value="FAD-oxidase_C"/>
    <property type="match status" value="1"/>
</dbReference>
<dbReference type="Gene3D" id="3.30.43.10">
    <property type="entry name" value="Uridine Diphospho-n-acetylenolpyruvylglucosamine Reductase, domain 2"/>
    <property type="match status" value="1"/>
</dbReference>
<dbReference type="InterPro" id="IPR016171">
    <property type="entry name" value="Vanillyl_alc_oxidase_C-sub2"/>
</dbReference>
<dbReference type="InterPro" id="IPR036318">
    <property type="entry name" value="FAD-bd_PCMH-like_sf"/>
</dbReference>
<dbReference type="RefSeq" id="WP_134761032.1">
    <property type="nucleotide sequence ID" value="NZ_SOZD01000002.1"/>
</dbReference>
<gene>
    <name evidence="6" type="ORF">E3C22_05595</name>
</gene>
<proteinExistence type="inferred from homology"/>
<dbReference type="InterPro" id="IPR016169">
    <property type="entry name" value="FAD-bd_PCMH_sub2"/>
</dbReference>
<dbReference type="Gene3D" id="1.10.45.10">
    <property type="entry name" value="Vanillyl-alcohol Oxidase, Chain A, domain 4"/>
    <property type="match status" value="1"/>
</dbReference>
<evidence type="ECO:0000313" key="6">
    <source>
        <dbReference type="EMBL" id="TFF24863.1"/>
    </source>
</evidence>
<dbReference type="OrthoDB" id="9809290at2"/>
<evidence type="ECO:0000256" key="3">
    <source>
        <dbReference type="ARBA" id="ARBA00022630"/>
    </source>
</evidence>
<dbReference type="InterPro" id="IPR004113">
    <property type="entry name" value="FAD-bd_oxidored_4_C"/>
</dbReference>
<feature type="domain" description="FAD-binding PCMH-type" evidence="5">
    <location>
        <begin position="38"/>
        <end position="219"/>
    </location>
</feature>
<dbReference type="SUPFAM" id="SSF56176">
    <property type="entry name" value="FAD-binding/transporter-associated domain-like"/>
    <property type="match status" value="1"/>
</dbReference>
<dbReference type="FunFam" id="1.10.45.10:FF:000001">
    <property type="entry name" value="D-lactate dehydrogenase mitochondrial"/>
    <property type="match status" value="1"/>
</dbReference>
<dbReference type="Gene3D" id="3.30.70.2190">
    <property type="match status" value="1"/>
</dbReference>
<sequence length="474" mass="50584">MTDGNGFLNALRDIVGETHVLTTPADTEPYYVDWVGRTRGTALCVCLPASTQEVSAVVALCARDAVPVFPQGGNTSSCGGSVPLEEGRGILLSLRRMNRILSVEPENDAIVAEAGAILVEVKAAAEAADRLFPLSLSSEGSCAIGGNVSTNAGGTAALRYGTMRDLVLGLEVVLADGRIWDGLRILRKDNTGYDMKAMFVGSEGTLGIVTRVALKLFPLPRHRATAFVAVDTVAGAATLLGRCKAEFGPLLDAFELFSGSQLDIVCRHVEGNRRPIDSDHPWYVLMELQTRDGAKELSSRLEALIGEALEDGSAADAALAQSHAQAEALWRLRHSVSEANRRHGLNFTHDVAVPIGRIADFMQEADAAMASDFPEAEIFSVSHMGDGNVHYTAIFRPGAVKASGADARDLGARVTRKVHDIAVGLGGTFGAEHGIGQRYRASLQRYKSEVELDLFRAMKRALDPQGILNPGKVL</sequence>
<name>A0A4Y8RMI6_9HYPH</name>
<dbReference type="Proteomes" id="UP000298179">
    <property type="component" value="Unassembled WGS sequence"/>
</dbReference>
<dbReference type="InterPro" id="IPR016164">
    <property type="entry name" value="FAD-linked_Oxase-like_C"/>
</dbReference>
<evidence type="ECO:0000313" key="7">
    <source>
        <dbReference type="Proteomes" id="UP000298179"/>
    </source>
</evidence>
<dbReference type="SUPFAM" id="SSF55103">
    <property type="entry name" value="FAD-linked oxidases, C-terminal domain"/>
    <property type="match status" value="1"/>
</dbReference>
<keyword evidence="3" id="KW-0285">Flavoprotein</keyword>
<evidence type="ECO:0000256" key="4">
    <source>
        <dbReference type="ARBA" id="ARBA00022827"/>
    </source>
</evidence>
<comment type="caution">
    <text evidence="6">The sequence shown here is derived from an EMBL/GenBank/DDBJ whole genome shotgun (WGS) entry which is preliminary data.</text>
</comment>
<dbReference type="InterPro" id="IPR051264">
    <property type="entry name" value="FAD-oxidored/transferase_4"/>
</dbReference>
<dbReference type="AlphaFoldDB" id="A0A4Y8RMI6"/>
<dbReference type="Gene3D" id="3.30.70.2740">
    <property type="match status" value="1"/>
</dbReference>
<keyword evidence="7" id="KW-1185">Reference proteome</keyword>
<dbReference type="Pfam" id="PF01565">
    <property type="entry name" value="FAD_binding_4"/>
    <property type="match status" value="1"/>
</dbReference>